<dbReference type="Proteomes" id="UP000252107">
    <property type="component" value="Unassembled WGS sequence"/>
</dbReference>
<comment type="caution">
    <text evidence="1">The sequence shown here is derived from an EMBL/GenBank/DDBJ whole genome shotgun (WGS) entry which is preliminary data.</text>
</comment>
<name>A0A367R1G2_9NOSO</name>
<evidence type="ECO:0008006" key="3">
    <source>
        <dbReference type="Google" id="ProtNLM"/>
    </source>
</evidence>
<gene>
    <name evidence="1" type="ORF">A6770_22135</name>
</gene>
<sequence>MVLDSLLGTRVTLWLGPTVAVPAPASIVEALTSIEVTQSTEGRDGFQITFTIGRGGALGVVDYPLLANPLLRPFNRVLVQVWLGILPEVIIDGFITNYQVTPSNQPGQSSLTITGEDMRVMMDLREVTQSYPMPLVARIYIILAKYAIYLGTPPIVIPSPIPDAPPPPVGFIPAQAGTDLAYLEEQAQRCAYVFYVEPTAVPMVNLAYWGPENRLSVPQSALSVNLGAETNVESLNFQYNALSPTTVIGTVTDENTGAMIPVFTFTSSRPPLAVLPAILVQQPNVRTVMADIPEDSVVQALIGAQAMTDRSRDAVTAEGQLDVMRYGKILKARRLVGVRGAGWLLDGLYYVKRVTHSIKKGEYKQSFSLVREGFGSISPVVIP</sequence>
<keyword evidence="2" id="KW-1185">Reference proteome</keyword>
<dbReference type="EMBL" id="LXQD01000293">
    <property type="protein sequence ID" value="RCJ29433.1"/>
    <property type="molecule type" value="Genomic_DNA"/>
</dbReference>
<accession>A0A367R1G2</accession>
<organism evidence="1 2">
    <name type="scientific">Nostoc minutum NIES-26</name>
    <dbReference type="NCBI Taxonomy" id="1844469"/>
    <lineage>
        <taxon>Bacteria</taxon>
        <taxon>Bacillati</taxon>
        <taxon>Cyanobacteriota</taxon>
        <taxon>Cyanophyceae</taxon>
        <taxon>Nostocales</taxon>
        <taxon>Nostocaceae</taxon>
        <taxon>Nostoc</taxon>
    </lineage>
</organism>
<dbReference type="AlphaFoldDB" id="A0A367R1G2"/>
<protein>
    <recommendedName>
        <fullName evidence="3">Phage tail protein</fullName>
    </recommendedName>
</protein>
<evidence type="ECO:0000313" key="2">
    <source>
        <dbReference type="Proteomes" id="UP000252107"/>
    </source>
</evidence>
<proteinExistence type="predicted"/>
<reference evidence="1" key="1">
    <citation type="submission" date="2016-04" db="EMBL/GenBank/DDBJ databases">
        <authorList>
            <person name="Tabuchi Yagui T.R."/>
        </authorList>
    </citation>
    <scope>NUCLEOTIDE SEQUENCE [LARGE SCALE GENOMIC DNA]</scope>
    <source>
        <strain evidence="1">NIES-26</strain>
    </source>
</reference>
<evidence type="ECO:0000313" key="1">
    <source>
        <dbReference type="EMBL" id="RCJ29433.1"/>
    </source>
</evidence>